<comment type="caution">
    <text evidence="1">The sequence shown here is derived from an EMBL/GenBank/DDBJ whole genome shotgun (WGS) entry which is preliminary data.</text>
</comment>
<evidence type="ECO:0000313" key="2">
    <source>
        <dbReference type="Proteomes" id="UP000017174"/>
    </source>
</evidence>
<dbReference type="Pfam" id="PF19818">
    <property type="entry name" value="DUF6301"/>
    <property type="match status" value="1"/>
</dbReference>
<dbReference type="RefSeq" id="WP_023134193.1">
    <property type="nucleotide sequence ID" value="NZ_KI518032.1"/>
</dbReference>
<dbReference type="Proteomes" id="UP000017174">
    <property type="component" value="Unassembled WGS sequence"/>
</dbReference>
<gene>
    <name evidence="1" type="ORF">HMPREF0742_01998</name>
</gene>
<evidence type="ECO:0000313" key="1">
    <source>
        <dbReference type="EMBL" id="ERT65330.1"/>
    </source>
</evidence>
<reference evidence="1 2" key="1">
    <citation type="submission" date="2013-08" db="EMBL/GenBank/DDBJ databases">
        <authorList>
            <person name="Weinstock G."/>
            <person name="Sodergren E."/>
            <person name="Wylie T."/>
            <person name="Fulton L."/>
            <person name="Fulton R."/>
            <person name="Fronick C."/>
            <person name="O'Laughlin M."/>
            <person name="Godfrey J."/>
            <person name="Miner T."/>
            <person name="Herter B."/>
            <person name="Appelbaum E."/>
            <person name="Cordes M."/>
            <person name="Lek S."/>
            <person name="Wollam A."/>
            <person name="Pepin K.H."/>
            <person name="Palsikar V.B."/>
            <person name="Mitreva M."/>
            <person name="Wilson R.K."/>
        </authorList>
    </citation>
    <scope>NUCLEOTIDE SEQUENCE [LARGE SCALE GENOMIC DNA]</scope>
    <source>
        <strain evidence="1 2">F0184</strain>
    </source>
</reference>
<dbReference type="EMBL" id="AXZG01000054">
    <property type="protein sequence ID" value="ERT65330.1"/>
    <property type="molecule type" value="Genomic_DNA"/>
</dbReference>
<name>U7V181_9MICC</name>
<organism evidence="1 2">
    <name type="scientific">Rothia aeria F0184</name>
    <dbReference type="NCBI Taxonomy" id="888019"/>
    <lineage>
        <taxon>Bacteria</taxon>
        <taxon>Bacillati</taxon>
        <taxon>Actinomycetota</taxon>
        <taxon>Actinomycetes</taxon>
        <taxon>Micrococcales</taxon>
        <taxon>Micrococcaceae</taxon>
        <taxon>Rothia</taxon>
    </lineage>
</organism>
<accession>U7V181</accession>
<protein>
    <submittedName>
        <fullName evidence="1">Uncharacterized protein</fullName>
    </submittedName>
</protein>
<proteinExistence type="predicted"/>
<dbReference type="InterPro" id="IPR046268">
    <property type="entry name" value="DUF6301"/>
</dbReference>
<dbReference type="HOGENOM" id="CLU_129122_0_0_11"/>
<dbReference type="AlphaFoldDB" id="U7V181"/>
<sequence>MAFLRLGLLSILRIYRQALKIPEERPNSHMLNETNSTLSGFRAYPVDQALNIIRAIAEHRWPMTVEEAFSLRDQFGWTPAPDDGRFFVTPVSNGEEDGHISLDVSNNQFVSGISFRLTSLASPDPTPEIKALIQSARSGYVAGLTSLYGAATPGPSSKVETLSWYLPSRASVGLGVATRLVSATIESPAMTDLTEAEEKYFAEGGEL</sequence>